<feature type="binding site" evidence="16">
    <location>
        <position position="122"/>
    </location>
    <ligand>
        <name>ATP</name>
        <dbReference type="ChEBI" id="CHEBI:30616"/>
    </ligand>
</feature>
<dbReference type="Proteomes" id="UP000002743">
    <property type="component" value="Chromosome"/>
</dbReference>
<keyword evidence="9 16" id="KW-0547">Nucleotide-binding</keyword>
<feature type="binding site" evidence="16">
    <location>
        <position position="90"/>
    </location>
    <ligand>
        <name>substrate</name>
    </ligand>
</feature>
<evidence type="ECO:0000256" key="15">
    <source>
        <dbReference type="ARBA" id="ARBA00040883"/>
    </source>
</evidence>
<evidence type="ECO:0000256" key="6">
    <source>
        <dbReference type="ARBA" id="ARBA00012102"/>
    </source>
</evidence>
<dbReference type="Gene3D" id="3.30.420.40">
    <property type="match status" value="2"/>
</dbReference>
<feature type="binding site" evidence="16">
    <location>
        <position position="177"/>
    </location>
    <ligand>
        <name>substrate</name>
    </ligand>
</feature>
<dbReference type="GO" id="GO:0004594">
    <property type="term" value="F:pantothenate kinase activity"/>
    <property type="evidence" value="ECO:0007669"/>
    <property type="project" value="UniProtKB-UniRule"/>
</dbReference>
<comment type="cofactor">
    <cofactor evidence="2">
        <name>K(+)</name>
        <dbReference type="ChEBI" id="CHEBI:29103"/>
    </cofactor>
</comment>
<keyword evidence="10 16" id="KW-0418">Kinase</keyword>
<keyword evidence="13 16" id="KW-0173">Coenzyme A biosynthesis</keyword>
<comment type="subunit">
    <text evidence="5 16">Homodimer.</text>
</comment>
<dbReference type="PANTHER" id="PTHR34265">
    <property type="entry name" value="TYPE III PANTOTHENATE KINASE"/>
    <property type="match status" value="1"/>
</dbReference>
<dbReference type="HAMAP" id="MF_01274">
    <property type="entry name" value="Pantothen_kinase_3"/>
    <property type="match status" value="1"/>
</dbReference>
<sequence>MILAIDAGNTRCKWALFDPKASMVAEGSWLNEALADSVLPTCWQEAKRIVVSNVAGLAASRPLLSLFEQLKAPVHWVHASHAAAGVFNGYQPPEALGSDRWAALIAAWQHYRAPCLVVSAGTALTVDMLGLHEQPSGGEFKGGTISPGFRLMHQVLLQNTDGIRTLPGMWRTAPTNTGDALYTGISHAMAGSVLLQWQQMKTLPELDPAIVIPCVLTGGDAELLRQALVQAQADMPITIDASLVLRGLFYLERECL</sequence>
<evidence type="ECO:0000256" key="4">
    <source>
        <dbReference type="ARBA" id="ARBA00005225"/>
    </source>
</evidence>
<comment type="similarity">
    <text evidence="14 16">Belongs to the type III pantothenate kinase family.</text>
</comment>
<organism evidence="17 18">
    <name type="scientific">Methylovorus glucosotrophus (strain SIP3-4)</name>
    <dbReference type="NCBI Taxonomy" id="582744"/>
    <lineage>
        <taxon>Bacteria</taxon>
        <taxon>Pseudomonadati</taxon>
        <taxon>Pseudomonadota</taxon>
        <taxon>Betaproteobacteria</taxon>
        <taxon>Nitrosomonadales</taxon>
        <taxon>Methylophilaceae</taxon>
        <taxon>Methylovorus</taxon>
    </lineage>
</organism>
<reference evidence="18" key="1">
    <citation type="submission" date="2009-07" db="EMBL/GenBank/DDBJ databases">
        <title>Complete sequence of chromosome of Methylovorus sp. SIP3-4.</title>
        <authorList>
            <person name="Lucas S."/>
            <person name="Copeland A."/>
            <person name="Lapidus A."/>
            <person name="Glavina del Rio T."/>
            <person name="Tice H."/>
            <person name="Bruce D."/>
            <person name="Goodwin L."/>
            <person name="Pitluck S."/>
            <person name="Clum A."/>
            <person name="Larimer F."/>
            <person name="Land M."/>
            <person name="Hauser L."/>
            <person name="Kyrpides N."/>
            <person name="Mikhailova N."/>
            <person name="Kayluzhnaya M."/>
            <person name="Chistoserdova L."/>
        </authorList>
    </citation>
    <scope>NUCLEOTIDE SEQUENCE [LARGE SCALE GENOMIC DNA]</scope>
    <source>
        <strain evidence="18">SIP3-4</strain>
    </source>
</reference>
<dbReference type="Pfam" id="PF03309">
    <property type="entry name" value="Pan_kinase"/>
    <property type="match status" value="1"/>
</dbReference>
<dbReference type="STRING" id="582744.Msip34_0653"/>
<comment type="cofactor">
    <cofactor evidence="16">
        <name>NH4(+)</name>
        <dbReference type="ChEBI" id="CHEBI:28938"/>
    </cofactor>
    <cofactor evidence="16">
        <name>K(+)</name>
        <dbReference type="ChEBI" id="CHEBI:29103"/>
    </cofactor>
    <text evidence="16">A monovalent cation. Ammonium or potassium.</text>
</comment>
<dbReference type="NCBIfam" id="TIGR00671">
    <property type="entry name" value="baf"/>
    <property type="match status" value="1"/>
</dbReference>
<dbReference type="GO" id="GO:0005524">
    <property type="term" value="F:ATP binding"/>
    <property type="evidence" value="ECO:0007669"/>
    <property type="project" value="UniProtKB-UniRule"/>
</dbReference>
<dbReference type="GO" id="GO:0005737">
    <property type="term" value="C:cytoplasm"/>
    <property type="evidence" value="ECO:0007669"/>
    <property type="project" value="UniProtKB-SubCell"/>
</dbReference>
<comment type="function">
    <text evidence="16">Catalyzes the phosphorylation of pantothenate (Pan), the first step in CoA biosynthesis.</text>
</comment>
<dbReference type="eggNOG" id="COG1521">
    <property type="taxonomic scope" value="Bacteria"/>
</dbReference>
<gene>
    <name evidence="16" type="primary">coaX</name>
    <name evidence="17" type="ordered locus">Msip34_0653</name>
</gene>
<evidence type="ECO:0000256" key="7">
    <source>
        <dbReference type="ARBA" id="ARBA00022490"/>
    </source>
</evidence>
<evidence type="ECO:0000256" key="11">
    <source>
        <dbReference type="ARBA" id="ARBA00022840"/>
    </source>
</evidence>
<evidence type="ECO:0000256" key="12">
    <source>
        <dbReference type="ARBA" id="ARBA00022958"/>
    </source>
</evidence>
<reference evidence="17 18" key="2">
    <citation type="journal article" date="2011" name="J. Bacteriol.">
        <title>Genomes of three methylotrophs from a single niche uncover genetic and metabolic divergence of Methylophilaceae.</title>
        <authorList>
            <person name="Lapidus A."/>
            <person name="Clum A."/>
            <person name="Labutti K."/>
            <person name="Kaluzhnaya M.G."/>
            <person name="Lim S."/>
            <person name="Beck D.A."/>
            <person name="Glavina Del Rio T."/>
            <person name="Nolan M."/>
            <person name="Mavromatis K."/>
            <person name="Huntemann M."/>
            <person name="Lucas S."/>
            <person name="Lidstrom M.E."/>
            <person name="Ivanova N."/>
            <person name="Chistoserdova L."/>
        </authorList>
    </citation>
    <scope>NUCLEOTIDE SEQUENCE [LARGE SCALE GENOMIC DNA]</scope>
    <source>
        <strain evidence="17 18">SIP3-4</strain>
    </source>
</reference>
<name>C6X9T1_METGS</name>
<dbReference type="CDD" id="cd24015">
    <property type="entry name" value="ASKHA_NBD_PanK-III"/>
    <property type="match status" value="1"/>
</dbReference>
<evidence type="ECO:0000256" key="13">
    <source>
        <dbReference type="ARBA" id="ARBA00022993"/>
    </source>
</evidence>
<dbReference type="InterPro" id="IPR043129">
    <property type="entry name" value="ATPase_NBD"/>
</dbReference>
<comment type="pathway">
    <text evidence="4 16">Cofactor biosynthesis; coenzyme A biosynthesis; CoA from (R)-pantothenate: step 1/5.</text>
</comment>
<dbReference type="SUPFAM" id="SSF53067">
    <property type="entry name" value="Actin-like ATPase domain"/>
    <property type="match status" value="2"/>
</dbReference>
<keyword evidence="8 16" id="KW-0808">Transferase</keyword>
<feature type="active site" description="Proton acceptor" evidence="16">
    <location>
        <position position="99"/>
    </location>
</feature>
<dbReference type="PANTHER" id="PTHR34265:SF1">
    <property type="entry name" value="TYPE III PANTOTHENATE KINASE"/>
    <property type="match status" value="1"/>
</dbReference>
<keyword evidence="11 16" id="KW-0067">ATP-binding</keyword>
<dbReference type="EMBL" id="CP001674">
    <property type="protein sequence ID" value="ACT49901.1"/>
    <property type="molecule type" value="Genomic_DNA"/>
</dbReference>
<evidence type="ECO:0000256" key="9">
    <source>
        <dbReference type="ARBA" id="ARBA00022741"/>
    </source>
</evidence>
<evidence type="ECO:0000256" key="8">
    <source>
        <dbReference type="ARBA" id="ARBA00022679"/>
    </source>
</evidence>
<keyword evidence="18" id="KW-1185">Reference proteome</keyword>
<dbReference type="GO" id="GO:0015937">
    <property type="term" value="P:coenzyme A biosynthetic process"/>
    <property type="evidence" value="ECO:0007669"/>
    <property type="project" value="UniProtKB-UniRule"/>
</dbReference>
<evidence type="ECO:0000256" key="16">
    <source>
        <dbReference type="HAMAP-Rule" id="MF_01274"/>
    </source>
</evidence>
<keyword evidence="12 16" id="KW-0630">Potassium</keyword>
<dbReference type="RefSeq" id="WP_015829514.1">
    <property type="nucleotide sequence ID" value="NC_012969.1"/>
</dbReference>
<evidence type="ECO:0000256" key="10">
    <source>
        <dbReference type="ARBA" id="ARBA00022777"/>
    </source>
</evidence>
<evidence type="ECO:0000256" key="2">
    <source>
        <dbReference type="ARBA" id="ARBA00001958"/>
    </source>
</evidence>
<dbReference type="KEGG" id="mei:Msip34_0653"/>
<dbReference type="OrthoDB" id="9781305at2"/>
<evidence type="ECO:0000256" key="3">
    <source>
        <dbReference type="ARBA" id="ARBA00004496"/>
    </source>
</evidence>
<comment type="caution">
    <text evidence="16">Lacks conserved residue(s) required for the propagation of feature annotation.</text>
</comment>
<evidence type="ECO:0000256" key="1">
    <source>
        <dbReference type="ARBA" id="ARBA00001206"/>
    </source>
</evidence>
<evidence type="ECO:0000256" key="5">
    <source>
        <dbReference type="ARBA" id="ARBA00011738"/>
    </source>
</evidence>
<evidence type="ECO:0000313" key="18">
    <source>
        <dbReference type="Proteomes" id="UP000002743"/>
    </source>
</evidence>
<dbReference type="AlphaFoldDB" id="C6X9T1"/>
<protein>
    <recommendedName>
        <fullName evidence="15 16">Type III pantothenate kinase</fullName>
        <ecNumber evidence="6 16">2.7.1.33</ecNumber>
    </recommendedName>
    <alternativeName>
        <fullName evidence="16">PanK-III</fullName>
    </alternativeName>
    <alternativeName>
        <fullName evidence="16">Pantothenic acid kinase</fullName>
    </alternativeName>
</protein>
<comment type="subcellular location">
    <subcellularLocation>
        <location evidence="3 16">Cytoplasm</location>
    </subcellularLocation>
</comment>
<dbReference type="InterPro" id="IPR004619">
    <property type="entry name" value="Type_III_PanK"/>
</dbReference>
<feature type="binding site" evidence="16">
    <location>
        <begin position="97"/>
        <end position="100"/>
    </location>
    <ligand>
        <name>substrate</name>
    </ligand>
</feature>
<proteinExistence type="inferred from homology"/>
<dbReference type="EC" id="2.7.1.33" evidence="6 16"/>
<evidence type="ECO:0000313" key="17">
    <source>
        <dbReference type="EMBL" id="ACT49901.1"/>
    </source>
</evidence>
<comment type="catalytic activity">
    <reaction evidence="1 16">
        <text>(R)-pantothenate + ATP = (R)-4'-phosphopantothenate + ADP + H(+)</text>
        <dbReference type="Rhea" id="RHEA:16373"/>
        <dbReference type="ChEBI" id="CHEBI:10986"/>
        <dbReference type="ChEBI" id="CHEBI:15378"/>
        <dbReference type="ChEBI" id="CHEBI:29032"/>
        <dbReference type="ChEBI" id="CHEBI:30616"/>
        <dbReference type="ChEBI" id="CHEBI:456216"/>
        <dbReference type="EC" id="2.7.1.33"/>
    </reaction>
</comment>
<dbReference type="HOGENOM" id="CLU_066627_0_0_4"/>
<feature type="binding site" evidence="16">
    <location>
        <begin position="6"/>
        <end position="13"/>
    </location>
    <ligand>
        <name>ATP</name>
        <dbReference type="ChEBI" id="CHEBI:30616"/>
    </ligand>
</feature>
<dbReference type="UniPathway" id="UPA00241">
    <property type="reaction ID" value="UER00352"/>
</dbReference>
<accession>C6X9T1</accession>
<evidence type="ECO:0000256" key="14">
    <source>
        <dbReference type="ARBA" id="ARBA00038036"/>
    </source>
</evidence>
<keyword evidence="7 16" id="KW-0963">Cytoplasm</keyword>